<dbReference type="EMBL" id="JAHRIO010056169">
    <property type="protein sequence ID" value="MEQ2176870.1"/>
    <property type="molecule type" value="Genomic_DNA"/>
</dbReference>
<keyword evidence="2" id="KW-1185">Reference proteome</keyword>
<feature type="non-terminal residue" evidence="1">
    <location>
        <position position="1"/>
    </location>
</feature>
<accession>A0ABV0NZJ6</accession>
<evidence type="ECO:0000313" key="1">
    <source>
        <dbReference type="EMBL" id="MEQ2176870.1"/>
    </source>
</evidence>
<feature type="non-terminal residue" evidence="1">
    <location>
        <position position="57"/>
    </location>
</feature>
<organism evidence="1 2">
    <name type="scientific">Goodea atripinnis</name>
    <dbReference type="NCBI Taxonomy" id="208336"/>
    <lineage>
        <taxon>Eukaryota</taxon>
        <taxon>Metazoa</taxon>
        <taxon>Chordata</taxon>
        <taxon>Craniata</taxon>
        <taxon>Vertebrata</taxon>
        <taxon>Euteleostomi</taxon>
        <taxon>Actinopterygii</taxon>
        <taxon>Neopterygii</taxon>
        <taxon>Teleostei</taxon>
        <taxon>Neoteleostei</taxon>
        <taxon>Acanthomorphata</taxon>
        <taxon>Ovalentaria</taxon>
        <taxon>Atherinomorphae</taxon>
        <taxon>Cyprinodontiformes</taxon>
        <taxon>Goodeidae</taxon>
        <taxon>Goodea</taxon>
    </lineage>
</organism>
<proteinExistence type="predicted"/>
<gene>
    <name evidence="1" type="ORF">GOODEAATRI_032621</name>
</gene>
<sequence>QYIGVYQRFLEGACPSKRQIENSFSRVSRVRSFLNYMALGNSEMNSWLFLSDTLKIQ</sequence>
<protein>
    <submittedName>
        <fullName evidence="1">Uncharacterized protein</fullName>
    </submittedName>
</protein>
<evidence type="ECO:0000313" key="2">
    <source>
        <dbReference type="Proteomes" id="UP001476798"/>
    </source>
</evidence>
<dbReference type="Proteomes" id="UP001476798">
    <property type="component" value="Unassembled WGS sequence"/>
</dbReference>
<comment type="caution">
    <text evidence="1">The sequence shown here is derived from an EMBL/GenBank/DDBJ whole genome shotgun (WGS) entry which is preliminary data.</text>
</comment>
<name>A0ABV0NZJ6_9TELE</name>
<reference evidence="1 2" key="1">
    <citation type="submission" date="2021-06" db="EMBL/GenBank/DDBJ databases">
        <authorList>
            <person name="Palmer J.M."/>
        </authorList>
    </citation>
    <scope>NUCLEOTIDE SEQUENCE [LARGE SCALE GENOMIC DNA]</scope>
    <source>
        <strain evidence="1 2">GA_2019</strain>
        <tissue evidence="1">Muscle</tissue>
    </source>
</reference>